<dbReference type="InterPro" id="IPR005787">
    <property type="entry name" value="Thr_deHydtase_biosynth"/>
</dbReference>
<gene>
    <name evidence="13 15" type="primary">ilvA</name>
    <name evidence="15" type="ORF">C2869_21550</name>
</gene>
<dbReference type="SUPFAM" id="SSF55021">
    <property type="entry name" value="ACT-like"/>
    <property type="match status" value="2"/>
</dbReference>
<dbReference type="UniPathway" id="UPA00047">
    <property type="reaction ID" value="UER00054"/>
</dbReference>
<feature type="domain" description="ACT-like" evidence="14">
    <location>
        <begin position="337"/>
        <end position="409"/>
    </location>
</feature>
<dbReference type="GO" id="GO:0009097">
    <property type="term" value="P:isoleucine biosynthetic process"/>
    <property type="evidence" value="ECO:0007669"/>
    <property type="project" value="UniProtKB-UniRule"/>
</dbReference>
<dbReference type="PANTHER" id="PTHR48078">
    <property type="entry name" value="THREONINE DEHYDRATASE, MITOCHONDRIAL-RELATED"/>
    <property type="match status" value="1"/>
</dbReference>
<dbReference type="GO" id="GO:0003941">
    <property type="term" value="F:L-serine ammonia-lyase activity"/>
    <property type="evidence" value="ECO:0007669"/>
    <property type="project" value="TreeGrafter"/>
</dbReference>
<dbReference type="InterPro" id="IPR036052">
    <property type="entry name" value="TrpB-like_PALP_sf"/>
</dbReference>
<keyword evidence="7 13" id="KW-0412">Isoleucine biosynthesis</keyword>
<evidence type="ECO:0000256" key="12">
    <source>
        <dbReference type="ARBA" id="ARBA00025527"/>
    </source>
</evidence>
<evidence type="ECO:0000256" key="2">
    <source>
        <dbReference type="ARBA" id="ARBA00001933"/>
    </source>
</evidence>
<dbReference type="CDD" id="cd04906">
    <property type="entry name" value="ACT_ThrD-I_1"/>
    <property type="match status" value="1"/>
</dbReference>
<dbReference type="CDD" id="cd04907">
    <property type="entry name" value="ACT_ThrD-I_2"/>
    <property type="match status" value="1"/>
</dbReference>
<dbReference type="InterPro" id="IPR050147">
    <property type="entry name" value="Ser/Thr_Dehydratase"/>
</dbReference>
<keyword evidence="16" id="KW-1185">Reference proteome</keyword>
<dbReference type="NCBIfam" id="NF006674">
    <property type="entry name" value="PRK09224.1"/>
    <property type="match status" value="1"/>
</dbReference>
<comment type="subunit">
    <text evidence="5 13">Homotetramer.</text>
</comment>
<evidence type="ECO:0000256" key="9">
    <source>
        <dbReference type="ARBA" id="ARBA00022898"/>
    </source>
</evidence>
<dbReference type="Gene3D" id="3.40.1020.10">
    <property type="entry name" value="Biosynthetic Threonine Deaminase, Domain 3"/>
    <property type="match status" value="1"/>
</dbReference>
<dbReference type="NCBIfam" id="TIGR01124">
    <property type="entry name" value="ilvA_2Cterm"/>
    <property type="match status" value="1"/>
</dbReference>
<sequence>MSDPISPEEYLRKILLAPVYDVAKNTDLNFMSKLSERLGHDIWLKREDQQPVKSFKLRGAYNKLASLSDDQRDRGVIAASAGNHAQGLAYSANRMQTKATIVMPETTPEIKVSAVRSFGGDWVNVVLHGKNFDAASAEALRLSQHHGLTMIHPFDDPDVIAGQGTIAKELFDAKRDIDTIFIAVGGGGLAAGIAVYLKQLNPKIRIVAVEAQESACLKDALEQGKQTTLDTVGIFADGVAVRTIGAETFRLCRQYIDEVITVSTDEICAAIKDIFDDTRVIAEPAGALSVAGIKKWLVDKDLDNKQQFAAILCGSNINFHTLRYVSERCELGEGREAVIAATIPEVKGAFREFCDVLGSRTITEFNYRYTPDQSANVFVGVRLRRGEDELKEVLADLTNEGIDWVDLSDNEVAKLHVRYMIGGRVENLPNERLYSFVFPQLPGALPSFLHTLGGLWNITLFHYRNHDAAEAMVLVGFDVPENEVNDLQNHLSTLGYNFSDETENPAYQYFLKA</sequence>
<evidence type="ECO:0000256" key="13">
    <source>
        <dbReference type="RuleBase" id="RU362012"/>
    </source>
</evidence>
<dbReference type="EMBL" id="CP026604">
    <property type="protein sequence ID" value="AWB68825.1"/>
    <property type="molecule type" value="Genomic_DNA"/>
</dbReference>
<evidence type="ECO:0000256" key="5">
    <source>
        <dbReference type="ARBA" id="ARBA00011881"/>
    </source>
</evidence>
<evidence type="ECO:0000259" key="14">
    <source>
        <dbReference type="PROSITE" id="PS51672"/>
    </source>
</evidence>
<comment type="catalytic activity">
    <reaction evidence="1 13">
        <text>L-threonine = 2-oxobutanoate + NH4(+)</text>
        <dbReference type="Rhea" id="RHEA:22108"/>
        <dbReference type="ChEBI" id="CHEBI:16763"/>
        <dbReference type="ChEBI" id="CHEBI:28938"/>
        <dbReference type="ChEBI" id="CHEBI:57926"/>
        <dbReference type="EC" id="4.3.1.19"/>
    </reaction>
</comment>
<dbReference type="InterPro" id="IPR001721">
    <property type="entry name" value="TD_ACT-like"/>
</dbReference>
<keyword evidence="10 13" id="KW-0456">Lyase</keyword>
<dbReference type="KEGG" id="cate:C2869_21550"/>
<evidence type="ECO:0000256" key="4">
    <source>
        <dbReference type="ARBA" id="ARBA00010869"/>
    </source>
</evidence>
<evidence type="ECO:0000256" key="6">
    <source>
        <dbReference type="ARBA" id="ARBA00022605"/>
    </source>
</evidence>
<dbReference type="CDD" id="cd01562">
    <property type="entry name" value="Thr-dehyd"/>
    <property type="match status" value="1"/>
</dbReference>
<dbReference type="RefSeq" id="WP_108604878.1">
    <property type="nucleotide sequence ID" value="NZ_CP026604.1"/>
</dbReference>
<dbReference type="InterPro" id="IPR038110">
    <property type="entry name" value="TD_ACT-like_sf"/>
</dbReference>
<dbReference type="PROSITE" id="PS51672">
    <property type="entry name" value="ACT_LIKE"/>
    <property type="match status" value="2"/>
</dbReference>
<dbReference type="FunFam" id="3.40.1020.10:FF:000001">
    <property type="entry name" value="L-threonine dehydratase"/>
    <property type="match status" value="1"/>
</dbReference>
<evidence type="ECO:0000256" key="11">
    <source>
        <dbReference type="ARBA" id="ARBA00023304"/>
    </source>
</evidence>
<evidence type="ECO:0000256" key="8">
    <source>
        <dbReference type="ARBA" id="ARBA00022737"/>
    </source>
</evidence>
<evidence type="ECO:0000313" key="16">
    <source>
        <dbReference type="Proteomes" id="UP000244441"/>
    </source>
</evidence>
<dbReference type="FunFam" id="3.40.50.1100:FF:000008">
    <property type="entry name" value="L-threonine dehydratase"/>
    <property type="match status" value="1"/>
</dbReference>
<comment type="cofactor">
    <cofactor evidence="2 13">
        <name>pyridoxal 5'-phosphate</name>
        <dbReference type="ChEBI" id="CHEBI:597326"/>
    </cofactor>
</comment>
<evidence type="ECO:0000313" key="15">
    <source>
        <dbReference type="EMBL" id="AWB68825.1"/>
    </source>
</evidence>
<accession>A0A2S0VXC3</accession>
<dbReference type="PANTHER" id="PTHR48078:SF11">
    <property type="entry name" value="THREONINE DEHYDRATASE, MITOCHONDRIAL"/>
    <property type="match status" value="1"/>
</dbReference>
<dbReference type="InterPro" id="IPR001926">
    <property type="entry name" value="TrpB-like_PALP"/>
</dbReference>
<keyword evidence="9 13" id="KW-0663">Pyridoxal phosphate</keyword>
<dbReference type="GO" id="GO:0006565">
    <property type="term" value="P:L-serine catabolic process"/>
    <property type="evidence" value="ECO:0007669"/>
    <property type="project" value="TreeGrafter"/>
</dbReference>
<evidence type="ECO:0000256" key="1">
    <source>
        <dbReference type="ARBA" id="ARBA00001274"/>
    </source>
</evidence>
<dbReference type="OrthoDB" id="9811476at2"/>
<keyword evidence="6 13" id="KW-0028">Amino-acid biosynthesis</keyword>
<keyword evidence="11 13" id="KW-0100">Branched-chain amino acid biosynthesis</keyword>
<reference evidence="15 16" key="1">
    <citation type="submission" date="2018-01" db="EMBL/GenBank/DDBJ databases">
        <title>Genome sequence of a Cantenovulum-like bacteria.</title>
        <authorList>
            <person name="Tan W.R."/>
            <person name="Lau N.-S."/>
            <person name="Go F."/>
            <person name="Amirul A.-A.A."/>
        </authorList>
    </citation>
    <scope>NUCLEOTIDE SEQUENCE [LARGE SCALE GENOMIC DNA]</scope>
    <source>
        <strain evidence="15 16">CCB-QB4</strain>
    </source>
</reference>
<comment type="function">
    <text evidence="12 13">Catalyzes the anaerobic formation of alpha-ketobutyrate and ammonia from threonine in a two-step reaction. The first step involved a dehydration of threonine and a production of enamine intermediates (aminocrotonate), which tautomerizes to its imine form (iminobutyrate). Both intermediates are unstable and short-lived. The second step is the nonenzymatic hydrolysis of the enamine/imine intermediates to form 2-ketobutyrate and free ammonia. In the low water environment of the cell, the second step is accelerated by RidA.</text>
</comment>
<dbReference type="AlphaFoldDB" id="A0A2S0VXC3"/>
<name>A0A2S0VXC3_9ALTE</name>
<dbReference type="InterPro" id="IPR045865">
    <property type="entry name" value="ACT-like_dom_sf"/>
</dbReference>
<dbReference type="Gene3D" id="3.40.50.1100">
    <property type="match status" value="2"/>
</dbReference>
<dbReference type="Pfam" id="PF00291">
    <property type="entry name" value="PALP"/>
    <property type="match status" value="1"/>
</dbReference>
<evidence type="ECO:0000256" key="7">
    <source>
        <dbReference type="ARBA" id="ARBA00022624"/>
    </source>
</evidence>
<organism evidence="15 16">
    <name type="scientific">Saccharobesus litoralis</name>
    <dbReference type="NCBI Taxonomy" id="2172099"/>
    <lineage>
        <taxon>Bacteria</taxon>
        <taxon>Pseudomonadati</taxon>
        <taxon>Pseudomonadota</taxon>
        <taxon>Gammaproteobacteria</taxon>
        <taxon>Alteromonadales</taxon>
        <taxon>Alteromonadaceae</taxon>
        <taxon>Saccharobesus</taxon>
    </lineage>
</organism>
<dbReference type="GO" id="GO:0004794">
    <property type="term" value="F:threonine deaminase activity"/>
    <property type="evidence" value="ECO:0007669"/>
    <property type="project" value="UniProtKB-UniRule"/>
</dbReference>
<comment type="similarity">
    <text evidence="4 13">Belongs to the serine/threonine dehydratase family.</text>
</comment>
<proteinExistence type="inferred from homology"/>
<dbReference type="FunFam" id="3.40.50.1100:FF:000005">
    <property type="entry name" value="Threonine dehydratase catabolic"/>
    <property type="match status" value="1"/>
</dbReference>
<evidence type="ECO:0000256" key="3">
    <source>
        <dbReference type="ARBA" id="ARBA00004810"/>
    </source>
</evidence>
<feature type="domain" description="ACT-like" evidence="14">
    <location>
        <begin position="432"/>
        <end position="503"/>
    </location>
</feature>
<dbReference type="GO" id="GO:0006567">
    <property type="term" value="P:L-threonine catabolic process"/>
    <property type="evidence" value="ECO:0007669"/>
    <property type="project" value="TreeGrafter"/>
</dbReference>
<comment type="pathway">
    <text evidence="3 13">Amino-acid biosynthesis; L-isoleucine biosynthesis; 2-oxobutanoate from L-threonine: step 1/1.</text>
</comment>
<dbReference type="SUPFAM" id="SSF53686">
    <property type="entry name" value="Tryptophan synthase beta subunit-like PLP-dependent enzymes"/>
    <property type="match status" value="1"/>
</dbReference>
<protein>
    <recommendedName>
        <fullName evidence="13">L-threonine dehydratase</fullName>
        <ecNumber evidence="13">4.3.1.19</ecNumber>
    </recommendedName>
    <alternativeName>
        <fullName evidence="13">Threonine deaminase</fullName>
    </alternativeName>
</protein>
<dbReference type="Proteomes" id="UP000244441">
    <property type="component" value="Chromosome"/>
</dbReference>
<dbReference type="EC" id="4.3.1.19" evidence="13"/>
<evidence type="ECO:0000256" key="10">
    <source>
        <dbReference type="ARBA" id="ARBA00023239"/>
    </source>
</evidence>
<dbReference type="Pfam" id="PF00585">
    <property type="entry name" value="Thr_dehydrat_C"/>
    <property type="match status" value="2"/>
</dbReference>
<keyword evidence="8" id="KW-0677">Repeat</keyword>